<keyword evidence="2" id="KW-1185">Reference proteome</keyword>
<reference evidence="1" key="1">
    <citation type="submission" date="2021-06" db="EMBL/GenBank/DDBJ databases">
        <authorList>
            <person name="Huq M.A."/>
        </authorList>
    </citation>
    <scope>NUCLEOTIDE SEQUENCE</scope>
    <source>
        <strain evidence="1">MAH-26</strain>
    </source>
</reference>
<evidence type="ECO:0000313" key="1">
    <source>
        <dbReference type="EMBL" id="MBV4356186.1"/>
    </source>
</evidence>
<organism evidence="1 2">
    <name type="scientific">Pinibacter aurantiacus</name>
    <dbReference type="NCBI Taxonomy" id="2851599"/>
    <lineage>
        <taxon>Bacteria</taxon>
        <taxon>Pseudomonadati</taxon>
        <taxon>Bacteroidota</taxon>
        <taxon>Chitinophagia</taxon>
        <taxon>Chitinophagales</taxon>
        <taxon>Chitinophagaceae</taxon>
        <taxon>Pinibacter</taxon>
    </lineage>
</organism>
<dbReference type="EMBL" id="JAHSPG010000002">
    <property type="protein sequence ID" value="MBV4356186.1"/>
    <property type="molecule type" value="Genomic_DNA"/>
</dbReference>
<sequence length="83" mass="9776">MKSPSSRDLLVLFKDDLYSEQEMQATIDQLNKLLYEVETVETFCTVNEVADLNKYKLITKPVKLSQILFQKEMKPFQFIINKN</sequence>
<proteinExistence type="predicted"/>
<gene>
    <name evidence="1" type="ORF">KTO63_03435</name>
</gene>
<dbReference type="RefSeq" id="WP_217789749.1">
    <property type="nucleotide sequence ID" value="NZ_JAHSPG010000002.1"/>
</dbReference>
<evidence type="ECO:0000313" key="2">
    <source>
        <dbReference type="Proteomes" id="UP000812270"/>
    </source>
</evidence>
<name>A0A9E2S5M1_9BACT</name>
<dbReference type="Proteomes" id="UP000812270">
    <property type="component" value="Unassembled WGS sequence"/>
</dbReference>
<comment type="caution">
    <text evidence="1">The sequence shown here is derived from an EMBL/GenBank/DDBJ whole genome shotgun (WGS) entry which is preliminary data.</text>
</comment>
<accession>A0A9E2S5M1</accession>
<protein>
    <submittedName>
        <fullName evidence="1">Uncharacterized protein</fullName>
    </submittedName>
</protein>
<dbReference type="AlphaFoldDB" id="A0A9E2S5M1"/>